<proteinExistence type="predicted"/>
<dbReference type="InterPro" id="IPR000868">
    <property type="entry name" value="Isochorismatase-like_dom"/>
</dbReference>
<dbReference type="SUPFAM" id="SSF52499">
    <property type="entry name" value="Isochorismatase-like hydrolases"/>
    <property type="match status" value="1"/>
</dbReference>
<organism evidence="2 3">
    <name type="scientific">Enterococcus durans</name>
    <dbReference type="NCBI Taxonomy" id="53345"/>
    <lineage>
        <taxon>Bacteria</taxon>
        <taxon>Bacillati</taxon>
        <taxon>Bacillota</taxon>
        <taxon>Bacilli</taxon>
        <taxon>Lactobacillales</taxon>
        <taxon>Enterococcaceae</taxon>
        <taxon>Enterococcus</taxon>
    </lineage>
</organism>
<comment type="caution">
    <text evidence="2">The sequence shown here is derived from an EMBL/GenBank/DDBJ whole genome shotgun (WGS) entry which is preliminary data.</text>
</comment>
<dbReference type="Proteomes" id="UP000252797">
    <property type="component" value="Unassembled WGS sequence"/>
</dbReference>
<evidence type="ECO:0000313" key="3">
    <source>
        <dbReference type="Proteomes" id="UP000252797"/>
    </source>
</evidence>
<evidence type="ECO:0000259" key="1">
    <source>
        <dbReference type="Pfam" id="PF00857"/>
    </source>
</evidence>
<dbReference type="EMBL" id="LEPB01000004">
    <property type="protein sequence ID" value="RCA10711.1"/>
    <property type="molecule type" value="Genomic_DNA"/>
</dbReference>
<dbReference type="RefSeq" id="WP_113845643.1">
    <property type="nucleotide sequence ID" value="NZ_LEPB01000004.1"/>
</dbReference>
<protein>
    <submittedName>
        <fullName evidence="2">Isochorismatase</fullName>
    </submittedName>
</protein>
<dbReference type="InterPro" id="IPR036380">
    <property type="entry name" value="Isochorismatase-like_sf"/>
</dbReference>
<accession>A0A367CDI6</accession>
<feature type="domain" description="Isochorismatase-like" evidence="1">
    <location>
        <begin position="1"/>
        <end position="124"/>
    </location>
</feature>
<reference evidence="2 3" key="1">
    <citation type="submission" date="2015-06" db="EMBL/GenBank/DDBJ databases">
        <title>The Genome Sequence of Enterococcus durans 4EA1.</title>
        <authorList>
            <consortium name="The Broad Institute Genomics Platform"/>
            <consortium name="The Broad Institute Genome Sequencing Center for Infectious Disease"/>
            <person name="Earl A.M."/>
            <person name="Van Tyne D."/>
            <person name="Lebreton F."/>
            <person name="Saavedra J.T."/>
            <person name="Gilmore M.S."/>
            <person name="Manson Mcguire A."/>
            <person name="Clock S."/>
            <person name="Crupain M."/>
            <person name="Rangan U."/>
            <person name="Young S."/>
            <person name="Abouelleil A."/>
            <person name="Cao P."/>
            <person name="Chapman S.B."/>
            <person name="Griggs A."/>
            <person name="Priest M."/>
            <person name="Shea T."/>
            <person name="Wortman J."/>
            <person name="Nusbaum C."/>
            <person name="Birren B."/>
        </authorList>
    </citation>
    <scope>NUCLEOTIDE SEQUENCE [LARGE SCALE GENOMIC DNA]</scope>
    <source>
        <strain evidence="2 3">4EA1</strain>
    </source>
</reference>
<gene>
    <name evidence="2" type="ORF">EA71_01463</name>
</gene>
<name>A0A367CDI6_9ENTE</name>
<dbReference type="STRING" id="53345.LIU_08655"/>
<dbReference type="CDD" id="cd00431">
    <property type="entry name" value="cysteine_hydrolases"/>
    <property type="match status" value="1"/>
</dbReference>
<dbReference type="AlphaFoldDB" id="A0A367CDI6"/>
<dbReference type="Pfam" id="PF00857">
    <property type="entry name" value="Isochorismatase"/>
    <property type="match status" value="1"/>
</dbReference>
<dbReference type="Gene3D" id="3.40.50.850">
    <property type="entry name" value="Isochorismatase-like"/>
    <property type="match status" value="1"/>
</dbReference>
<evidence type="ECO:0000313" key="2">
    <source>
        <dbReference type="EMBL" id="RCA10711.1"/>
    </source>
</evidence>
<sequence length="163" mass="18622">MLVIIDMQNQVLDPTSDFYVPGSEELVDRIAQRLAKARENNELVLFTRDIPIEKKSVEEEIPALQLIPKLAPLPNERVIKKYYFTLPPEKLIELKKQLFDRKDEQKSIEVVGIETNLCVLSNTIALQSAFPEADFFLDPGLLSENQHGKMAIELLKDFNVSIL</sequence>